<feature type="transmembrane region" description="Helical" evidence="7">
    <location>
        <begin position="321"/>
        <end position="342"/>
    </location>
</feature>
<evidence type="ECO:0000256" key="6">
    <source>
        <dbReference type="ARBA" id="ARBA00023136"/>
    </source>
</evidence>
<feature type="transmembrane region" description="Helical" evidence="7">
    <location>
        <begin position="296"/>
        <end position="315"/>
    </location>
</feature>
<dbReference type="InterPro" id="IPR011701">
    <property type="entry name" value="MFS"/>
</dbReference>
<feature type="transmembrane region" description="Helical" evidence="7">
    <location>
        <begin position="265"/>
        <end position="284"/>
    </location>
</feature>
<keyword evidence="3" id="KW-1003">Cell membrane</keyword>
<proteinExistence type="predicted"/>
<evidence type="ECO:0000256" key="7">
    <source>
        <dbReference type="SAM" id="Phobius"/>
    </source>
</evidence>
<dbReference type="PROSITE" id="PS50850">
    <property type="entry name" value="MFS"/>
    <property type="match status" value="1"/>
</dbReference>
<feature type="transmembrane region" description="Helical" evidence="7">
    <location>
        <begin position="147"/>
        <end position="172"/>
    </location>
</feature>
<evidence type="ECO:0000259" key="8">
    <source>
        <dbReference type="PROSITE" id="PS50850"/>
    </source>
</evidence>
<feature type="transmembrane region" description="Helical" evidence="7">
    <location>
        <begin position="89"/>
        <end position="108"/>
    </location>
</feature>
<evidence type="ECO:0000256" key="3">
    <source>
        <dbReference type="ARBA" id="ARBA00022475"/>
    </source>
</evidence>
<keyword evidence="2" id="KW-0813">Transport</keyword>
<keyword evidence="10" id="KW-1185">Reference proteome</keyword>
<evidence type="ECO:0000256" key="1">
    <source>
        <dbReference type="ARBA" id="ARBA00004651"/>
    </source>
</evidence>
<feature type="transmembrane region" description="Helical" evidence="7">
    <location>
        <begin position="19"/>
        <end position="43"/>
    </location>
</feature>
<gene>
    <name evidence="9" type="ORF">ACFQO6_00765</name>
</gene>
<keyword evidence="6 7" id="KW-0472">Membrane</keyword>
<dbReference type="InterPro" id="IPR001958">
    <property type="entry name" value="Tet-R_TetA/multi-R_MdtG-like"/>
</dbReference>
<evidence type="ECO:0000313" key="9">
    <source>
        <dbReference type="EMBL" id="MFC7358782.1"/>
    </source>
</evidence>
<evidence type="ECO:0000313" key="10">
    <source>
        <dbReference type="Proteomes" id="UP001596524"/>
    </source>
</evidence>
<feature type="transmembrane region" description="Helical" evidence="7">
    <location>
        <begin position="354"/>
        <end position="376"/>
    </location>
</feature>
<sequence>MAQVGVVAPARATHWRRNLWVCVGGSFTTIVGMTLLVPFLPIYVRELGASTDAEVLRWSGIAYGAPFLTAALTAPLWGALGDRYGRKSMLIRASLGMAVAMSLIGLAQTVWQLVALRLLVGLLGGYSSAATILVAAQAPKERSGWALGVLSSGVMAGAVVGPLLGGVLPAAIGIRQTFFFTGALIFCAFLATMFLLKGEPATRPKPASADERAELGHDQTTRGSARSVAVLLITASMLMFGTMSIEPLVTAYVIHLDGARGATVWSGLVLALGAAGSIASAPFIGKLADRVGPRRVIVSCLTAAAGCVLVQGHVASAPQLALAQLALGVSLGGLMPSVTAAIRHVTPADRVGRTLGLGVSAQYVGHVLGPVTGGFVAGAAGFRTVFVVTAVVLVLAATINVVDEHLRRRRGPTSMREVVPANLTSS</sequence>
<dbReference type="SUPFAM" id="SSF103473">
    <property type="entry name" value="MFS general substrate transporter"/>
    <property type="match status" value="1"/>
</dbReference>
<reference evidence="10" key="1">
    <citation type="journal article" date="2019" name="Int. J. Syst. Evol. Microbiol.">
        <title>The Global Catalogue of Microorganisms (GCM) 10K type strain sequencing project: providing services to taxonomists for standard genome sequencing and annotation.</title>
        <authorList>
            <consortium name="The Broad Institute Genomics Platform"/>
            <consortium name="The Broad Institute Genome Sequencing Center for Infectious Disease"/>
            <person name="Wu L."/>
            <person name="Ma J."/>
        </authorList>
    </citation>
    <scope>NUCLEOTIDE SEQUENCE [LARGE SCALE GENOMIC DNA]</scope>
    <source>
        <strain evidence="10">FCH27</strain>
    </source>
</reference>
<feature type="domain" description="Major facilitator superfamily (MFS) profile" evidence="8">
    <location>
        <begin position="18"/>
        <end position="408"/>
    </location>
</feature>
<keyword evidence="5 7" id="KW-1133">Transmembrane helix</keyword>
<organism evidence="9 10">
    <name type="scientific">Nocardioides astragali</name>
    <dbReference type="NCBI Taxonomy" id="1776736"/>
    <lineage>
        <taxon>Bacteria</taxon>
        <taxon>Bacillati</taxon>
        <taxon>Actinomycetota</taxon>
        <taxon>Actinomycetes</taxon>
        <taxon>Propionibacteriales</taxon>
        <taxon>Nocardioidaceae</taxon>
        <taxon>Nocardioides</taxon>
    </lineage>
</organism>
<keyword evidence="4 7" id="KW-0812">Transmembrane</keyword>
<comment type="caution">
    <text evidence="9">The sequence shown here is derived from an EMBL/GenBank/DDBJ whole genome shotgun (WGS) entry which is preliminary data.</text>
</comment>
<feature type="transmembrane region" description="Helical" evidence="7">
    <location>
        <begin position="228"/>
        <end position="245"/>
    </location>
</feature>
<dbReference type="InterPro" id="IPR036259">
    <property type="entry name" value="MFS_trans_sf"/>
</dbReference>
<accession>A0ABW2MY00</accession>
<protein>
    <submittedName>
        <fullName evidence="9">MFS transporter</fullName>
    </submittedName>
</protein>
<feature type="transmembrane region" description="Helical" evidence="7">
    <location>
        <begin position="55"/>
        <end position="77"/>
    </location>
</feature>
<feature type="transmembrane region" description="Helical" evidence="7">
    <location>
        <begin position="114"/>
        <end position="135"/>
    </location>
</feature>
<dbReference type="EMBL" id="JBHTCH010000001">
    <property type="protein sequence ID" value="MFC7358782.1"/>
    <property type="molecule type" value="Genomic_DNA"/>
</dbReference>
<evidence type="ECO:0000256" key="5">
    <source>
        <dbReference type="ARBA" id="ARBA00022989"/>
    </source>
</evidence>
<dbReference type="Proteomes" id="UP001596524">
    <property type="component" value="Unassembled WGS sequence"/>
</dbReference>
<evidence type="ECO:0000256" key="4">
    <source>
        <dbReference type="ARBA" id="ARBA00022692"/>
    </source>
</evidence>
<dbReference type="RefSeq" id="WP_255890445.1">
    <property type="nucleotide sequence ID" value="NZ_JAFMZM010000003.1"/>
</dbReference>
<feature type="transmembrane region" description="Helical" evidence="7">
    <location>
        <begin position="178"/>
        <end position="196"/>
    </location>
</feature>
<dbReference type="Pfam" id="PF07690">
    <property type="entry name" value="MFS_1"/>
    <property type="match status" value="1"/>
</dbReference>
<comment type="subcellular location">
    <subcellularLocation>
        <location evidence="1">Cell membrane</location>
        <topology evidence="1">Multi-pass membrane protein</topology>
    </subcellularLocation>
</comment>
<name>A0ABW2MY00_9ACTN</name>
<evidence type="ECO:0000256" key="2">
    <source>
        <dbReference type="ARBA" id="ARBA00022448"/>
    </source>
</evidence>
<dbReference type="Gene3D" id="1.20.1250.20">
    <property type="entry name" value="MFS general substrate transporter like domains"/>
    <property type="match status" value="2"/>
</dbReference>
<dbReference type="PANTHER" id="PTHR43414">
    <property type="entry name" value="MULTIDRUG RESISTANCE PROTEIN MDTG"/>
    <property type="match status" value="1"/>
</dbReference>
<dbReference type="InterPro" id="IPR020846">
    <property type="entry name" value="MFS_dom"/>
</dbReference>
<feature type="transmembrane region" description="Helical" evidence="7">
    <location>
        <begin position="382"/>
        <end position="402"/>
    </location>
</feature>
<dbReference type="PRINTS" id="PR01035">
    <property type="entry name" value="TCRTETA"/>
</dbReference>
<dbReference type="PANTHER" id="PTHR43414:SF6">
    <property type="entry name" value="MULTIDRUG RESISTANCE PROTEIN MDTG"/>
    <property type="match status" value="1"/>
</dbReference>